<proteinExistence type="predicted"/>
<feature type="compositionally biased region" description="Basic and acidic residues" evidence="1">
    <location>
        <begin position="173"/>
        <end position="187"/>
    </location>
</feature>
<dbReference type="Pfam" id="PF25597">
    <property type="entry name" value="SH3_retrovirus"/>
    <property type="match status" value="1"/>
</dbReference>
<sequence length="974" mass="110067">MIGLLGDEIGSPTATIKSVPESSASAVENTKLEDRKRWWNMGLNATADGKLVVLLLSCIAFIRWVDHWEQYNELPGILGRFTQYKINMDEAIKVCYIIDKLSLSWKDFKHTLKHKEELTLVELGSHLRIEESLRVHDSDKPKSNNVVGPLVVNVIKHNNSSRYNDNKRKLKHHDNTRPTPNKKEKPSCWKYGKTGHIKRDCKSVNVGNKGNGSGIKGLMDGSSNSLKGIECIFVGYVEHSKAFRLFVIEPSESILINYIIESKDAIFDENRFSSVPRPSQRSLNVAFWKEAINDVVDSIMGNNTWVLDDLPSCCKPLGYKWIFRRKLKMDVKTDFLNGKPEEEVYMNQPQAFIMPGNENKVDLIKKCLSSRFFIKDMGEADVILVSTPMDTSEKLMPNNGQVVSQLENYRVIGCLMYAMTCTRPDIAFVMGKLSRHVYALTMTLDQLQNQLDKDEFQKDKSMDAFWVLNNQFQKFIDWQYFLDYDSEKTEKLFAEYTGIKVKQFKETLLLRMECGGTKSDEHITSSCSGTYITHVVDADIRLHTDQFEPSYDTHLLEKVDSNITLNSTNMCHNGGEIDQDAEQDQVKSSFLKSHLRIAWGHLAGRVILFGTIPTTIPDTIPVIALPTTQTDTTGIPTETPIISPIIPPSLNYTPASPYYSPSSEIESDPSEDPSSDHIPPLPAVLPFLSSDDDTTDSDTPDTPPLPTHGTPFIEITASTQRSPVIPRRQVMILAPGQPILHGRPYRYHPNGPVHMMTARKRVRPLPVQHLSVRHYVDHSSSDSSSRHSLLDRSSPGLPSTFAGPSRKRRRSPMTSVPALPLVSGALSPVCADLIPSPKRVRDIGYLADVKVSPRETKVERVMHPVMLEDIPEPAQEGAAEVTYETLGDLVQRFHDHTQATLVHRIQAIEGIQREEGHRTIGVELVVTALIERVAKLERDNKRLRGTTSVESQRVDRLQRGILRMQREMRQMRRF</sequence>
<comment type="caution">
    <text evidence="3">The sequence shown here is derived from an EMBL/GenBank/DDBJ whole genome shotgun (WGS) entry which is preliminary data.</text>
</comment>
<name>A0A6L2LGU7_TANCI</name>
<dbReference type="InterPro" id="IPR057670">
    <property type="entry name" value="SH3_retrovirus"/>
</dbReference>
<feature type="region of interest" description="Disordered" evidence="1">
    <location>
        <begin position="161"/>
        <end position="189"/>
    </location>
</feature>
<feature type="compositionally biased region" description="Acidic residues" evidence="1">
    <location>
        <begin position="690"/>
        <end position="699"/>
    </location>
</feature>
<feature type="region of interest" description="Disordered" evidence="1">
    <location>
        <begin position="775"/>
        <end position="816"/>
    </location>
</feature>
<reference evidence="3" key="1">
    <citation type="journal article" date="2019" name="Sci. Rep.">
        <title>Draft genome of Tanacetum cinerariifolium, the natural source of mosquito coil.</title>
        <authorList>
            <person name="Yamashiro T."/>
            <person name="Shiraishi A."/>
            <person name="Satake H."/>
            <person name="Nakayama K."/>
        </authorList>
    </citation>
    <scope>NUCLEOTIDE SEQUENCE</scope>
</reference>
<dbReference type="EMBL" id="BKCJ010004163">
    <property type="protein sequence ID" value="GEU59385.1"/>
    <property type="molecule type" value="Genomic_DNA"/>
</dbReference>
<evidence type="ECO:0000256" key="1">
    <source>
        <dbReference type="SAM" id="MobiDB-lite"/>
    </source>
</evidence>
<protein>
    <submittedName>
        <fullName evidence="3">Zinc finger, CCHC-type</fullName>
    </submittedName>
</protein>
<dbReference type="PANTHER" id="PTHR47592">
    <property type="entry name" value="PBF68 PROTEIN"/>
    <property type="match status" value="1"/>
</dbReference>
<gene>
    <name evidence="3" type="ORF">Tci_031363</name>
</gene>
<dbReference type="PANTHER" id="PTHR47592:SF27">
    <property type="entry name" value="OS08G0421700 PROTEIN"/>
    <property type="match status" value="1"/>
</dbReference>
<feature type="compositionally biased region" description="Basic and acidic residues" evidence="1">
    <location>
        <begin position="775"/>
        <end position="790"/>
    </location>
</feature>
<accession>A0A6L2LGU7</accession>
<feature type="domain" description="Retroviral polymerase SH3-like" evidence="2">
    <location>
        <begin position="227"/>
        <end position="275"/>
    </location>
</feature>
<evidence type="ECO:0000259" key="2">
    <source>
        <dbReference type="Pfam" id="PF25597"/>
    </source>
</evidence>
<dbReference type="AlphaFoldDB" id="A0A6L2LGU7"/>
<organism evidence="3">
    <name type="scientific">Tanacetum cinerariifolium</name>
    <name type="common">Dalmatian daisy</name>
    <name type="synonym">Chrysanthemum cinerariifolium</name>
    <dbReference type="NCBI Taxonomy" id="118510"/>
    <lineage>
        <taxon>Eukaryota</taxon>
        <taxon>Viridiplantae</taxon>
        <taxon>Streptophyta</taxon>
        <taxon>Embryophyta</taxon>
        <taxon>Tracheophyta</taxon>
        <taxon>Spermatophyta</taxon>
        <taxon>Magnoliopsida</taxon>
        <taxon>eudicotyledons</taxon>
        <taxon>Gunneridae</taxon>
        <taxon>Pentapetalae</taxon>
        <taxon>asterids</taxon>
        <taxon>campanulids</taxon>
        <taxon>Asterales</taxon>
        <taxon>Asteraceae</taxon>
        <taxon>Asteroideae</taxon>
        <taxon>Anthemideae</taxon>
        <taxon>Anthemidinae</taxon>
        <taxon>Tanacetum</taxon>
    </lineage>
</organism>
<feature type="region of interest" description="Disordered" evidence="1">
    <location>
        <begin position="656"/>
        <end position="711"/>
    </location>
</feature>
<evidence type="ECO:0000313" key="3">
    <source>
        <dbReference type="EMBL" id="GEU59385.1"/>
    </source>
</evidence>